<keyword evidence="6" id="KW-0663">Pyridoxal phosphate</keyword>
<keyword evidence="5" id="KW-0808">Transferase</keyword>
<dbReference type="Proteomes" id="UP001146120">
    <property type="component" value="Unassembled WGS sequence"/>
</dbReference>
<dbReference type="InterPro" id="IPR015421">
    <property type="entry name" value="PyrdxlP-dep_Trfase_major"/>
</dbReference>
<dbReference type="FunFam" id="3.90.1150.10:FF:000049">
    <property type="entry name" value="Alanine-glyoxylate aminotransferase 1"/>
    <property type="match status" value="1"/>
</dbReference>
<dbReference type="InterPro" id="IPR000192">
    <property type="entry name" value="Aminotrans_V_dom"/>
</dbReference>
<feature type="domain" description="Aminotransferase class V" evidence="10">
    <location>
        <begin position="85"/>
        <end position="395"/>
    </location>
</feature>
<evidence type="ECO:0000256" key="3">
    <source>
        <dbReference type="ARBA" id="ARBA00013049"/>
    </source>
</evidence>
<dbReference type="InterPro" id="IPR015424">
    <property type="entry name" value="PyrdxlP-dep_Trfase"/>
</dbReference>
<reference evidence="11" key="1">
    <citation type="submission" date="2022-11" db="EMBL/GenBank/DDBJ databases">
        <authorList>
            <person name="Morgan W.R."/>
            <person name="Tartar A."/>
        </authorList>
    </citation>
    <scope>NUCLEOTIDE SEQUENCE</scope>
    <source>
        <strain evidence="11">ARSEF 373</strain>
    </source>
</reference>
<dbReference type="Gene3D" id="3.40.640.10">
    <property type="entry name" value="Type I PLP-dependent aspartate aminotransferase-like (Major domain)"/>
    <property type="match status" value="1"/>
</dbReference>
<evidence type="ECO:0000259" key="10">
    <source>
        <dbReference type="Pfam" id="PF00266"/>
    </source>
</evidence>
<reference evidence="11" key="2">
    <citation type="journal article" date="2023" name="Microbiol Resour">
        <title>Decontamination and Annotation of the Draft Genome Sequence of the Oomycete Lagenidium giganteum ARSEF 373.</title>
        <authorList>
            <person name="Morgan W.R."/>
            <person name="Tartar A."/>
        </authorList>
    </citation>
    <scope>NUCLEOTIDE SEQUENCE</scope>
    <source>
        <strain evidence="11">ARSEF 373</strain>
    </source>
</reference>
<dbReference type="PANTHER" id="PTHR21152:SF24">
    <property type="entry name" value="ALANINE--GLYOXYLATE AMINOTRANSFERASE 1"/>
    <property type="match status" value="1"/>
</dbReference>
<protein>
    <recommendedName>
        <fullName evidence="3">alanine--glyoxylate transaminase</fullName>
        <ecNumber evidence="3">2.6.1.44</ecNumber>
    </recommendedName>
</protein>
<keyword evidence="12" id="KW-1185">Reference proteome</keyword>
<dbReference type="InterPro" id="IPR015422">
    <property type="entry name" value="PyrdxlP-dep_Trfase_small"/>
</dbReference>
<dbReference type="EC" id="2.6.1.44" evidence="3"/>
<comment type="similarity">
    <text evidence="2 7">Belongs to the class-V pyridoxal-phosphate-dependent aminotransferase family.</text>
</comment>
<evidence type="ECO:0000256" key="5">
    <source>
        <dbReference type="ARBA" id="ARBA00022679"/>
    </source>
</evidence>
<evidence type="ECO:0000313" key="12">
    <source>
        <dbReference type="Proteomes" id="UP001146120"/>
    </source>
</evidence>
<dbReference type="AlphaFoldDB" id="A0AAV2YFP8"/>
<dbReference type="GO" id="GO:0004760">
    <property type="term" value="F:L-serine-pyruvate transaminase activity"/>
    <property type="evidence" value="ECO:0007669"/>
    <property type="project" value="TreeGrafter"/>
</dbReference>
<feature type="region of interest" description="Disordered" evidence="9">
    <location>
        <begin position="1"/>
        <end position="34"/>
    </location>
</feature>
<evidence type="ECO:0000313" key="11">
    <source>
        <dbReference type="EMBL" id="DAZ93001.1"/>
    </source>
</evidence>
<dbReference type="EMBL" id="DAKRPA010000356">
    <property type="protein sequence ID" value="DAZ93001.1"/>
    <property type="molecule type" value="Genomic_DNA"/>
</dbReference>
<evidence type="ECO:0000256" key="4">
    <source>
        <dbReference type="ARBA" id="ARBA00022576"/>
    </source>
</evidence>
<sequence length="483" mass="52427">SSRCGTDQAPVRDGRALRRPDDTHRQHHHQPTPCQHNREFAATCDHLSLPHHSLKAVEKMTKKVLCMTPGPIEFEARVLQEFASEGVSHVDKTVIETFGQCLEKMRKVFLAPDGQPLLVAGSGTLGWDMVGANLVNAGDNVLVINSGYFGDNFGECLEAYGASVTHVRAPVGSQPSPADLAKALTSGVKFKIVTITHVDTSTGVLAHVKDFAATIRRHQPDAVIVVDGVCALGGEECRMQQWDLDVVLTGSQKCIGVPAGLSLLVIRPRALKAFEKSTSKAKYYVDWRKWLPIMQSYEARKPSYFATPSVNHLFALNKALDILLDDGGMEKRFLEHRLVGLAVKDAIKALGCSFVTDADSGAHTLTCVRFPAGVAGSDLLPKVYKRGVALSGGLHKQIKTQYFRIGHMGPSSRRLDHVMKTIQAIEDSLVECGFKVPQRGKAVLAIKALEDIIPIQPCCSAKSVCDSCPAPAPRQVLTSASRL</sequence>
<dbReference type="Pfam" id="PF00266">
    <property type="entry name" value="Aminotran_5"/>
    <property type="match status" value="1"/>
</dbReference>
<comment type="cofactor">
    <cofactor evidence="1 8">
        <name>pyridoxal 5'-phosphate</name>
        <dbReference type="ChEBI" id="CHEBI:597326"/>
    </cofactor>
</comment>
<dbReference type="PROSITE" id="PS00595">
    <property type="entry name" value="AA_TRANSFER_CLASS_5"/>
    <property type="match status" value="1"/>
</dbReference>
<feature type="non-terminal residue" evidence="11">
    <location>
        <position position="1"/>
    </location>
</feature>
<dbReference type="SUPFAM" id="SSF53383">
    <property type="entry name" value="PLP-dependent transferases"/>
    <property type="match status" value="1"/>
</dbReference>
<evidence type="ECO:0000256" key="1">
    <source>
        <dbReference type="ARBA" id="ARBA00001933"/>
    </source>
</evidence>
<feature type="compositionally biased region" description="Basic and acidic residues" evidence="9">
    <location>
        <begin position="10"/>
        <end position="24"/>
    </location>
</feature>
<dbReference type="PANTHER" id="PTHR21152">
    <property type="entry name" value="AMINOTRANSFERASE CLASS V"/>
    <property type="match status" value="1"/>
</dbReference>
<keyword evidence="4" id="KW-0032">Aminotransferase</keyword>
<evidence type="ECO:0000256" key="6">
    <source>
        <dbReference type="ARBA" id="ARBA00022898"/>
    </source>
</evidence>
<dbReference type="InterPro" id="IPR020578">
    <property type="entry name" value="Aminotrans_V_PyrdxlP_BS"/>
</dbReference>
<gene>
    <name evidence="11" type="ORF">N0F65_006517</name>
</gene>
<dbReference type="FunFam" id="3.40.640.10:FF:000027">
    <property type="entry name" value="Serine--pyruvate aminotransferase, mitochondrial"/>
    <property type="match status" value="1"/>
</dbReference>
<dbReference type="GO" id="GO:0005777">
    <property type="term" value="C:peroxisome"/>
    <property type="evidence" value="ECO:0007669"/>
    <property type="project" value="TreeGrafter"/>
</dbReference>
<evidence type="ECO:0000256" key="9">
    <source>
        <dbReference type="SAM" id="MobiDB-lite"/>
    </source>
</evidence>
<evidence type="ECO:0000256" key="8">
    <source>
        <dbReference type="RuleBase" id="RU004504"/>
    </source>
</evidence>
<evidence type="ECO:0000256" key="7">
    <source>
        <dbReference type="RuleBase" id="RU004075"/>
    </source>
</evidence>
<dbReference type="GO" id="GO:0019265">
    <property type="term" value="P:glycine biosynthetic process, by transamination of glyoxylate"/>
    <property type="evidence" value="ECO:0007669"/>
    <property type="project" value="TreeGrafter"/>
</dbReference>
<proteinExistence type="inferred from homology"/>
<evidence type="ECO:0000256" key="2">
    <source>
        <dbReference type="ARBA" id="ARBA00009236"/>
    </source>
</evidence>
<accession>A0AAV2YFP8</accession>
<name>A0AAV2YFP8_9STRA</name>
<comment type="caution">
    <text evidence="11">The sequence shown here is derived from an EMBL/GenBank/DDBJ whole genome shotgun (WGS) entry which is preliminary data.</text>
</comment>
<dbReference type="Gene3D" id="3.90.1150.10">
    <property type="entry name" value="Aspartate Aminotransferase, domain 1"/>
    <property type="match status" value="1"/>
</dbReference>
<dbReference type="GO" id="GO:0008453">
    <property type="term" value="F:alanine-glyoxylate transaminase activity"/>
    <property type="evidence" value="ECO:0007669"/>
    <property type="project" value="UniProtKB-EC"/>
</dbReference>
<organism evidence="11 12">
    <name type="scientific">Lagenidium giganteum</name>
    <dbReference type="NCBI Taxonomy" id="4803"/>
    <lineage>
        <taxon>Eukaryota</taxon>
        <taxon>Sar</taxon>
        <taxon>Stramenopiles</taxon>
        <taxon>Oomycota</taxon>
        <taxon>Peronosporomycetes</taxon>
        <taxon>Pythiales</taxon>
        <taxon>Pythiaceae</taxon>
    </lineage>
</organism>